<dbReference type="OrthoDB" id="6895359at2"/>
<keyword evidence="4" id="KW-1185">Reference proteome</keyword>
<dbReference type="RefSeq" id="WP_132922571.1">
    <property type="nucleotide sequence ID" value="NZ_SJOI01000001.1"/>
</dbReference>
<dbReference type="AlphaFoldDB" id="A0A4R1NAN3"/>
<dbReference type="InterPro" id="IPR007684">
    <property type="entry name" value="Znf_Ogr/Delta"/>
</dbReference>
<dbReference type="Pfam" id="PF04606">
    <property type="entry name" value="Ogr_Delta"/>
    <property type="match status" value="1"/>
</dbReference>
<proteinExistence type="predicted"/>
<feature type="domain" description="Zinc finger Ogr/Delta-type" evidence="2">
    <location>
        <begin position="3"/>
        <end position="49"/>
    </location>
</feature>
<gene>
    <name evidence="3" type="ORF">EZJ58_1808</name>
</gene>
<evidence type="ECO:0000259" key="2">
    <source>
        <dbReference type="Pfam" id="PF04606"/>
    </source>
</evidence>
<comment type="caution">
    <text evidence="3">The sequence shown here is derived from an EMBL/GenBank/DDBJ whole genome shotgun (WGS) entry which is preliminary data.</text>
</comment>
<accession>A0A4R1NAN3</accession>
<evidence type="ECO:0000313" key="3">
    <source>
        <dbReference type="EMBL" id="TCL03729.1"/>
    </source>
</evidence>
<protein>
    <submittedName>
        <fullName evidence="3">Ogr/Delta-like zinc finger protein</fullName>
    </submittedName>
</protein>
<evidence type="ECO:0000313" key="4">
    <source>
        <dbReference type="Proteomes" id="UP000294555"/>
    </source>
</evidence>
<reference evidence="3 4" key="1">
    <citation type="submission" date="2019-02" db="EMBL/GenBank/DDBJ databases">
        <title>Investigation of anaerobic lignin degradation for improved lignocellulosic biofuels.</title>
        <authorList>
            <person name="Deangelis K."/>
        </authorList>
    </citation>
    <scope>NUCLEOTIDE SEQUENCE [LARGE SCALE GENOMIC DNA]</scope>
    <source>
        <strain evidence="3 4">159R</strain>
    </source>
</reference>
<dbReference type="EMBL" id="SJOI01000001">
    <property type="protein sequence ID" value="TCL03729.1"/>
    <property type="molecule type" value="Genomic_DNA"/>
</dbReference>
<sequence length="72" mass="8168">MMHCPICRRVAHTRSSRYLSESTKERYHQCTNINCSHTFVTMESFTRSIMTPGITDPAIPHPSAKNKSLTTA</sequence>
<evidence type="ECO:0000256" key="1">
    <source>
        <dbReference type="SAM" id="MobiDB-lite"/>
    </source>
</evidence>
<organism evidence="3 4">
    <name type="scientific">Sodalis ligni</name>
    <dbReference type="NCBI Taxonomy" id="2697027"/>
    <lineage>
        <taxon>Bacteria</taxon>
        <taxon>Pseudomonadati</taxon>
        <taxon>Pseudomonadota</taxon>
        <taxon>Gammaproteobacteria</taxon>
        <taxon>Enterobacterales</taxon>
        <taxon>Bruguierivoracaceae</taxon>
        <taxon>Sodalis</taxon>
    </lineage>
</organism>
<name>A0A4R1NAN3_9GAMM</name>
<feature type="region of interest" description="Disordered" evidence="1">
    <location>
        <begin position="53"/>
        <end position="72"/>
    </location>
</feature>
<dbReference type="Proteomes" id="UP000294555">
    <property type="component" value="Unassembled WGS sequence"/>
</dbReference>